<feature type="compositionally biased region" description="Low complexity" evidence="1">
    <location>
        <begin position="174"/>
        <end position="196"/>
    </location>
</feature>
<accession>A0A9P7QI33</accession>
<feature type="compositionally biased region" description="Low complexity" evidence="1">
    <location>
        <begin position="121"/>
        <end position="142"/>
    </location>
</feature>
<protein>
    <submittedName>
        <fullName evidence="2">Uncharacterized protein</fullName>
    </submittedName>
</protein>
<dbReference type="PANTHER" id="PTHR28096">
    <property type="entry name" value="PROTEIN FAF1"/>
    <property type="match status" value="1"/>
</dbReference>
<dbReference type="GO" id="GO:0000462">
    <property type="term" value="P:maturation of SSU-rRNA from tricistronic rRNA transcript (SSU-rRNA, 5.8S rRNA, LSU-rRNA)"/>
    <property type="evidence" value="ECO:0007669"/>
    <property type="project" value="TreeGrafter"/>
</dbReference>
<evidence type="ECO:0000256" key="1">
    <source>
        <dbReference type="SAM" id="MobiDB-lite"/>
    </source>
</evidence>
<keyword evidence="3" id="KW-1185">Reference proteome</keyword>
<dbReference type="PANTHER" id="PTHR28096:SF1">
    <property type="entry name" value="PROTEIN FAF1"/>
    <property type="match status" value="1"/>
</dbReference>
<comment type="caution">
    <text evidence="2">The sequence shown here is derived from an EMBL/GenBank/DDBJ whole genome shotgun (WGS) entry which is preliminary data.</text>
</comment>
<feature type="compositionally biased region" description="Acidic residues" evidence="1">
    <location>
        <begin position="42"/>
        <end position="83"/>
    </location>
</feature>
<feature type="compositionally biased region" description="Basic and acidic residues" evidence="1">
    <location>
        <begin position="9"/>
        <end position="28"/>
    </location>
</feature>
<proteinExistence type="predicted"/>
<reference evidence="2 3" key="1">
    <citation type="journal article" date="2020" name="bioRxiv">
        <title>Whole genome comparisons of ergot fungi reveals the divergence and evolution of species within the genus Claviceps are the result of varying mechanisms driving genome evolution and host range expansion.</title>
        <authorList>
            <person name="Wyka S.A."/>
            <person name="Mondo S.J."/>
            <person name="Liu M."/>
            <person name="Dettman J."/>
            <person name="Nalam V."/>
            <person name="Broders K.D."/>
        </authorList>
    </citation>
    <scope>NUCLEOTIDE SEQUENCE [LARGE SCALE GENOMIC DNA]</scope>
    <source>
        <strain evidence="2 3">Clav52</strain>
    </source>
</reference>
<dbReference type="InterPro" id="IPR053030">
    <property type="entry name" value="Ribosomal_biogenesis_FAF1-like"/>
</dbReference>
<feature type="region of interest" description="Disordered" evidence="1">
    <location>
        <begin position="1"/>
        <end position="148"/>
    </location>
</feature>
<feature type="compositionally biased region" description="Basic and acidic residues" evidence="1">
    <location>
        <begin position="257"/>
        <end position="266"/>
    </location>
</feature>
<dbReference type="AlphaFoldDB" id="A0A9P7QI33"/>
<evidence type="ECO:0000313" key="3">
    <source>
        <dbReference type="Proteomes" id="UP000707071"/>
    </source>
</evidence>
<feature type="region of interest" description="Disordered" evidence="1">
    <location>
        <begin position="164"/>
        <end position="205"/>
    </location>
</feature>
<dbReference type="Proteomes" id="UP000707071">
    <property type="component" value="Unassembled WGS sequence"/>
</dbReference>
<organism evidence="2 3">
    <name type="scientific">Claviceps aff. purpurea</name>
    <dbReference type="NCBI Taxonomy" id="1967640"/>
    <lineage>
        <taxon>Eukaryota</taxon>
        <taxon>Fungi</taxon>
        <taxon>Dikarya</taxon>
        <taxon>Ascomycota</taxon>
        <taxon>Pezizomycotina</taxon>
        <taxon>Sordariomycetes</taxon>
        <taxon>Hypocreomycetidae</taxon>
        <taxon>Hypocreales</taxon>
        <taxon>Clavicipitaceae</taxon>
        <taxon>Claviceps</taxon>
    </lineage>
</organism>
<dbReference type="EMBL" id="SRRH01000348">
    <property type="protein sequence ID" value="KAG6290627.1"/>
    <property type="molecule type" value="Genomic_DNA"/>
</dbReference>
<sequence>MALPRKRKAPSEDIDAHELLRRHFEARFEPLAGTASQHTDQDEPQTGEDDSEWDGLSEEEANDQGGDNEEGSSEDDSQDEDDWESSKVEVVDYSRPQAPKEPAMTKRELKAFMSSRPPDPTTKTPTTQPSSLPSSKSALPLPEDAPSLLKQDLELRRLLSESHLLNPHARGAKSLSSVSISVSSPSTSSSSTTSTPAFAEGRTRRKTTDLRVQALGAKTSIHVQEKMPMQMRKGMLAAQQAREVKRRREARENGVILERDVQMRGGDKKRRRGGGGGGGGGGMGGVDRPGVGRMRGAELRISERDVRGIEGGRDVFGRRGRR</sequence>
<feature type="region of interest" description="Disordered" evidence="1">
    <location>
        <begin position="257"/>
        <end position="299"/>
    </location>
</feature>
<evidence type="ECO:0000313" key="2">
    <source>
        <dbReference type="EMBL" id="KAG6290627.1"/>
    </source>
</evidence>
<feature type="compositionally biased region" description="Gly residues" evidence="1">
    <location>
        <begin position="274"/>
        <end position="287"/>
    </location>
</feature>
<gene>
    <name evidence="2" type="ORF">E4U09_004325</name>
</gene>
<name>A0A9P7QI33_9HYPO</name>
<dbReference type="GO" id="GO:0005730">
    <property type="term" value="C:nucleolus"/>
    <property type="evidence" value="ECO:0007669"/>
    <property type="project" value="TreeGrafter"/>
</dbReference>